<protein>
    <submittedName>
        <fullName evidence="2">Uncharacterized protein</fullName>
    </submittedName>
</protein>
<gene>
    <name evidence="2" type="ORF">HYW89_00420</name>
</gene>
<accession>A0A7T5UQP6</accession>
<organism evidence="2 3">
    <name type="scientific">Candidatus Sungiibacteriota bacterium</name>
    <dbReference type="NCBI Taxonomy" id="2750080"/>
    <lineage>
        <taxon>Bacteria</taxon>
        <taxon>Candidatus Sungiibacteriota</taxon>
    </lineage>
</organism>
<evidence type="ECO:0000313" key="2">
    <source>
        <dbReference type="EMBL" id="QQG45391.1"/>
    </source>
</evidence>
<proteinExistence type="predicted"/>
<keyword evidence="1" id="KW-0812">Transmembrane</keyword>
<evidence type="ECO:0000256" key="1">
    <source>
        <dbReference type="SAM" id="Phobius"/>
    </source>
</evidence>
<dbReference type="AlphaFoldDB" id="A0A7T5UQP6"/>
<keyword evidence="1" id="KW-0472">Membrane</keyword>
<evidence type="ECO:0000313" key="3">
    <source>
        <dbReference type="Proteomes" id="UP000595618"/>
    </source>
</evidence>
<dbReference type="Proteomes" id="UP000595618">
    <property type="component" value="Chromosome"/>
</dbReference>
<dbReference type="EMBL" id="CP066690">
    <property type="protein sequence ID" value="QQG45391.1"/>
    <property type="molecule type" value="Genomic_DNA"/>
</dbReference>
<keyword evidence="1" id="KW-1133">Transmembrane helix</keyword>
<feature type="transmembrane region" description="Helical" evidence="1">
    <location>
        <begin position="12"/>
        <end position="32"/>
    </location>
</feature>
<name>A0A7T5UQP6_9BACT</name>
<sequence length="261" mass="29635">MLSWRARKQLTVLLIIAVIIVGLGFLIVPKFLPEATCFDNKKNKNEFDIDCGGSCAPCELRNPKPLSIFWTRAVIARPGTYDVAAEAQNLNEELSSANVEYEFSLFDGLGLISRKTGKTFILPQERLHLIETNLVTTRAPNRVELRILNAEWQVNQVDKPNLIVERRDYKVMEENGLKQSVIEVSIFNRSVPDYRKVEVNFTVLDKEGNLLGVNKVLLEDLFSNSRKVVKSIWPEELRGVADTIIIEPRVNVFDPSAIQRP</sequence>
<reference evidence="2 3" key="1">
    <citation type="submission" date="2020-07" db="EMBL/GenBank/DDBJ databases">
        <title>Huge and variable diversity of episymbiotic CPR bacteria and DPANN archaea in groundwater ecosystems.</title>
        <authorList>
            <person name="He C.Y."/>
            <person name="Keren R."/>
            <person name="Whittaker M."/>
            <person name="Farag I.F."/>
            <person name="Doudna J."/>
            <person name="Cate J.H.D."/>
            <person name="Banfield J.F."/>
        </authorList>
    </citation>
    <scope>NUCLEOTIDE SEQUENCE [LARGE SCALE GENOMIC DNA]</scope>
    <source>
        <strain evidence="2">NC_groundwater_541_Ag_S-0.1um_46_50</strain>
    </source>
</reference>